<dbReference type="Proteomes" id="UP001597033">
    <property type="component" value="Unassembled WGS sequence"/>
</dbReference>
<evidence type="ECO:0008006" key="3">
    <source>
        <dbReference type="Google" id="ProtNLM"/>
    </source>
</evidence>
<protein>
    <recommendedName>
        <fullName evidence="3">PASTA domain-containing protein</fullName>
    </recommendedName>
</protein>
<evidence type="ECO:0000313" key="2">
    <source>
        <dbReference type="Proteomes" id="UP001597033"/>
    </source>
</evidence>
<dbReference type="RefSeq" id="WP_162377080.1">
    <property type="nucleotide sequence ID" value="NZ_JBHTKN010000008.1"/>
</dbReference>
<proteinExistence type="predicted"/>
<dbReference type="EMBL" id="JBHTKN010000008">
    <property type="protein sequence ID" value="MFD1043193.1"/>
    <property type="molecule type" value="Genomic_DNA"/>
</dbReference>
<accession>A0ABW3LY83</accession>
<keyword evidence="2" id="KW-1185">Reference proteome</keyword>
<comment type="caution">
    <text evidence="1">The sequence shown here is derived from an EMBL/GenBank/DDBJ whole genome shotgun (WGS) entry which is preliminary data.</text>
</comment>
<reference evidence="2" key="1">
    <citation type="journal article" date="2019" name="Int. J. Syst. Evol. Microbiol.">
        <title>The Global Catalogue of Microorganisms (GCM) 10K type strain sequencing project: providing services to taxonomists for standard genome sequencing and annotation.</title>
        <authorList>
            <consortium name="The Broad Institute Genomics Platform"/>
            <consortium name="The Broad Institute Genome Sequencing Center for Infectious Disease"/>
            <person name="Wu L."/>
            <person name="Ma J."/>
        </authorList>
    </citation>
    <scope>NUCLEOTIDE SEQUENCE [LARGE SCALE GENOMIC DNA]</scope>
    <source>
        <strain evidence="2">CCUG 55854</strain>
    </source>
</reference>
<sequence>MHVDLQSFVVGQVPAPASPLVEQAAALGLLPIGLPFLATRLQTELIMKGWGTEPQLPAKGSLTVVNFPPGADAPTAVVSLTDRTPTDARSGKLYQIEFAAPAEDSHAPVPR</sequence>
<evidence type="ECO:0000313" key="1">
    <source>
        <dbReference type="EMBL" id="MFD1043193.1"/>
    </source>
</evidence>
<gene>
    <name evidence="1" type="ORF">ACFQ2N_12640</name>
</gene>
<name>A0ABW3LY83_9GAMM</name>
<organism evidence="1 2">
    <name type="scientific">Pseudoxanthomonas kaohsiungensis</name>
    <dbReference type="NCBI Taxonomy" id="283923"/>
    <lineage>
        <taxon>Bacteria</taxon>
        <taxon>Pseudomonadati</taxon>
        <taxon>Pseudomonadota</taxon>
        <taxon>Gammaproteobacteria</taxon>
        <taxon>Lysobacterales</taxon>
        <taxon>Lysobacteraceae</taxon>
        <taxon>Pseudoxanthomonas</taxon>
    </lineage>
</organism>